<dbReference type="KEGG" id="hcu:MUN79_20115"/>
<accession>A0A8T9Q599</accession>
<dbReference type="InterPro" id="IPR011010">
    <property type="entry name" value="DNA_brk_join_enz"/>
</dbReference>
<dbReference type="GO" id="GO:0015074">
    <property type="term" value="P:DNA integration"/>
    <property type="evidence" value="ECO:0007669"/>
    <property type="project" value="InterPro"/>
</dbReference>
<protein>
    <recommendedName>
        <fullName evidence="4">Tyr recombinase domain-containing protein</fullName>
    </recommendedName>
</protein>
<dbReference type="InterPro" id="IPR013762">
    <property type="entry name" value="Integrase-like_cat_sf"/>
</dbReference>
<evidence type="ECO:0000256" key="1">
    <source>
        <dbReference type="ARBA" id="ARBA00023172"/>
    </source>
</evidence>
<dbReference type="EMBL" id="CP095046">
    <property type="protein sequence ID" value="UOQ70960.1"/>
    <property type="molecule type" value="Genomic_DNA"/>
</dbReference>
<reference evidence="2" key="1">
    <citation type="submission" date="2022-04" db="EMBL/GenBank/DDBJ databases">
        <title>Hymenobacter sp. isolated from the air.</title>
        <authorList>
            <person name="Won M."/>
            <person name="Lee C.-M."/>
            <person name="Woen H.-Y."/>
            <person name="Kwon S.-W."/>
        </authorList>
    </citation>
    <scope>NUCLEOTIDE SEQUENCE</scope>
    <source>
        <strain evidence="2">5116S-3</strain>
    </source>
</reference>
<keyword evidence="3" id="KW-1185">Reference proteome</keyword>
<dbReference type="GO" id="GO:0006310">
    <property type="term" value="P:DNA recombination"/>
    <property type="evidence" value="ECO:0007669"/>
    <property type="project" value="UniProtKB-KW"/>
</dbReference>
<proteinExistence type="predicted"/>
<dbReference type="Proteomes" id="UP000831796">
    <property type="component" value="Chromosome"/>
</dbReference>
<organism evidence="2 3">
    <name type="scientific">Hymenobacter cellulosilyticus</name>
    <dbReference type="NCBI Taxonomy" id="2932248"/>
    <lineage>
        <taxon>Bacteria</taxon>
        <taxon>Pseudomonadati</taxon>
        <taxon>Bacteroidota</taxon>
        <taxon>Cytophagia</taxon>
        <taxon>Cytophagales</taxon>
        <taxon>Hymenobacteraceae</taxon>
        <taxon>Hymenobacter</taxon>
    </lineage>
</organism>
<dbReference type="GO" id="GO:0003677">
    <property type="term" value="F:DNA binding"/>
    <property type="evidence" value="ECO:0007669"/>
    <property type="project" value="InterPro"/>
</dbReference>
<evidence type="ECO:0000313" key="3">
    <source>
        <dbReference type="Proteomes" id="UP000831796"/>
    </source>
</evidence>
<keyword evidence="1" id="KW-0233">DNA recombination</keyword>
<name>A0A8T9Q599_9BACT</name>
<dbReference type="Gene3D" id="1.10.443.10">
    <property type="entry name" value="Intergrase catalytic core"/>
    <property type="match status" value="1"/>
</dbReference>
<dbReference type="AlphaFoldDB" id="A0A8T9Q599"/>
<dbReference type="RefSeq" id="WP_244674373.1">
    <property type="nucleotide sequence ID" value="NZ_CP095046.1"/>
</dbReference>
<gene>
    <name evidence="2" type="ORF">MUN79_20115</name>
</gene>
<sequence>MEEFCTWCVEHARLLQSKEARGIYNNSIGTYLKHLRKLLKFADLKFDWVEDDFSQDVDREALTYAEVMQICRHEPLELKEGSTNYLSRRVVRDLFVFNCLMGPRYGNLATLKPSDVVLETMTNPDTGESWQQPIIEYVQCKNRRQLRKIRVALDPVAYEIWQRYEGKLSMPANVTMNAQIKTLCRAAGLKRTVTHVRGSGAERIETAIPLWQAVSCHTARYTFVTLQYEGSTGIVFIQDSVGHASLTTTRKYLKTRLKERLASTLNAFDKLREWDAQKAQE</sequence>
<dbReference type="SUPFAM" id="SSF56349">
    <property type="entry name" value="DNA breaking-rejoining enzymes"/>
    <property type="match status" value="1"/>
</dbReference>
<evidence type="ECO:0008006" key="4">
    <source>
        <dbReference type="Google" id="ProtNLM"/>
    </source>
</evidence>
<evidence type="ECO:0000313" key="2">
    <source>
        <dbReference type="EMBL" id="UOQ70960.1"/>
    </source>
</evidence>